<protein>
    <submittedName>
        <fullName evidence="1">Uncharacterized protein</fullName>
    </submittedName>
</protein>
<dbReference type="RefSeq" id="WP_117441281.1">
    <property type="nucleotide sequence ID" value="NZ_QVIA01000034.1"/>
</dbReference>
<sequence>MLKTSKTINLSGNSIINDKQVVYMQANISTDGGTTSHSSSIQDKELYEVNKVECRQDMAAFDQMVYEIEDSIHTEAAQS</sequence>
<evidence type="ECO:0000313" key="2">
    <source>
        <dbReference type="Proteomes" id="UP000261111"/>
    </source>
</evidence>
<dbReference type="AlphaFoldDB" id="A0A3E2WES0"/>
<dbReference type="Proteomes" id="UP000261111">
    <property type="component" value="Unassembled WGS sequence"/>
</dbReference>
<reference evidence="1 2" key="1">
    <citation type="submission" date="2018-08" db="EMBL/GenBank/DDBJ databases">
        <title>A genome reference for cultivated species of the human gut microbiota.</title>
        <authorList>
            <person name="Zou Y."/>
            <person name="Xue W."/>
            <person name="Luo G."/>
        </authorList>
    </citation>
    <scope>NUCLEOTIDE SEQUENCE [LARGE SCALE GENOMIC DNA]</scope>
    <source>
        <strain evidence="1 2">AF19-21</strain>
    </source>
</reference>
<proteinExistence type="predicted"/>
<gene>
    <name evidence="1" type="ORF">DWX41_20820</name>
</gene>
<evidence type="ECO:0000313" key="1">
    <source>
        <dbReference type="EMBL" id="RGC24855.1"/>
    </source>
</evidence>
<dbReference type="EMBL" id="QVIA01000034">
    <property type="protein sequence ID" value="RGC24855.1"/>
    <property type="molecule type" value="Genomic_DNA"/>
</dbReference>
<accession>A0A3E2WES0</accession>
<name>A0A3E2WES0_9FIRM</name>
<comment type="caution">
    <text evidence="1">The sequence shown here is derived from an EMBL/GenBank/DDBJ whole genome shotgun (WGS) entry which is preliminary data.</text>
</comment>
<organism evidence="1 2">
    <name type="scientific">Hungatella hathewayi</name>
    <dbReference type="NCBI Taxonomy" id="154046"/>
    <lineage>
        <taxon>Bacteria</taxon>
        <taxon>Bacillati</taxon>
        <taxon>Bacillota</taxon>
        <taxon>Clostridia</taxon>
        <taxon>Lachnospirales</taxon>
        <taxon>Lachnospiraceae</taxon>
        <taxon>Hungatella</taxon>
    </lineage>
</organism>